<organism evidence="1">
    <name type="scientific">uncultured Caudovirales phage</name>
    <dbReference type="NCBI Taxonomy" id="2100421"/>
    <lineage>
        <taxon>Viruses</taxon>
        <taxon>Duplodnaviria</taxon>
        <taxon>Heunggongvirae</taxon>
        <taxon>Uroviricota</taxon>
        <taxon>Caudoviricetes</taxon>
        <taxon>Peduoviridae</taxon>
        <taxon>Maltschvirus</taxon>
        <taxon>Maltschvirus maltsch</taxon>
    </lineage>
</organism>
<sequence>MATRSPKFGGRAYYRQVDAGVHPPALFATPREIVDTHNLADMTFYPELKKKVRKGRNQPKAVKEELLESKRNDDVGQALSDSINTRGYVDKPTQNPYEAIVLGAQHYEDKNAGIKGPVLLGGHHRVAIMHEQDPDKFMFIQTAHNFKDALSVPIPTHVQQGLHHARASLNEIHALIQQAIPAQHHDALHQEVNNAHMHINDAEHAFGQYGAASLGRERLGYAQGRIDNLAQGFAPTGHIDSKLADLQDHLYNLQEASR</sequence>
<dbReference type="EMBL" id="LR798267">
    <property type="protein sequence ID" value="CAB5219265.1"/>
    <property type="molecule type" value="Genomic_DNA"/>
</dbReference>
<name>A0A6J7WR65_9CAUD</name>
<protein>
    <submittedName>
        <fullName evidence="1">Uncharacterized protein</fullName>
    </submittedName>
</protein>
<evidence type="ECO:0000313" key="1">
    <source>
        <dbReference type="EMBL" id="CAB5219265.1"/>
    </source>
</evidence>
<gene>
    <name evidence="1" type="ORF">UFOVP221_47</name>
</gene>
<accession>A0A6J7WR65</accession>
<reference evidence="1" key="1">
    <citation type="submission" date="2020-05" db="EMBL/GenBank/DDBJ databases">
        <authorList>
            <person name="Chiriac C."/>
            <person name="Salcher M."/>
            <person name="Ghai R."/>
            <person name="Kavagutti S V."/>
        </authorList>
    </citation>
    <scope>NUCLEOTIDE SEQUENCE</scope>
</reference>
<proteinExistence type="predicted"/>